<proteinExistence type="predicted"/>
<evidence type="ECO:0000256" key="1">
    <source>
        <dbReference type="ARBA" id="ARBA00023115"/>
    </source>
</evidence>
<gene>
    <name evidence="2" type="ORF">FOE67_05320</name>
</gene>
<dbReference type="GO" id="GO:0006596">
    <property type="term" value="P:polyamine biosynthetic process"/>
    <property type="evidence" value="ECO:0007669"/>
    <property type="project" value="UniProtKB-KW"/>
</dbReference>
<protein>
    <submittedName>
        <fullName evidence="2">Spermine synthase</fullName>
    </submittedName>
</protein>
<dbReference type="PANTHER" id="PTHR43317:SF1">
    <property type="entry name" value="THERMOSPERMINE SYNTHASE ACAULIS5"/>
    <property type="match status" value="1"/>
</dbReference>
<reference evidence="3" key="1">
    <citation type="submission" date="2019-10" db="EMBL/GenBank/DDBJ databases">
        <title>Streptomyces sp. nov., a novel actinobacterium isolated from alkaline environment.</title>
        <authorList>
            <person name="Golinska P."/>
        </authorList>
    </citation>
    <scope>NUCLEOTIDE SEQUENCE [LARGE SCALE GENOMIC DNA]</scope>
    <source>
        <strain evidence="3">DSM 42108</strain>
    </source>
</reference>
<dbReference type="PANTHER" id="PTHR43317">
    <property type="entry name" value="THERMOSPERMINE SYNTHASE ACAULIS5"/>
    <property type="match status" value="1"/>
</dbReference>
<dbReference type="AlphaFoldDB" id="A0A7W3T125"/>
<accession>A0A7W3T125</accession>
<organism evidence="2 3">
    <name type="scientific">Streptomyces calidiresistens</name>
    <dbReference type="NCBI Taxonomy" id="1485586"/>
    <lineage>
        <taxon>Bacteria</taxon>
        <taxon>Bacillati</taxon>
        <taxon>Actinomycetota</taxon>
        <taxon>Actinomycetes</taxon>
        <taxon>Kitasatosporales</taxon>
        <taxon>Streptomycetaceae</taxon>
        <taxon>Streptomyces</taxon>
    </lineage>
</organism>
<name>A0A7W3T125_9ACTN</name>
<dbReference type="InterPro" id="IPR029063">
    <property type="entry name" value="SAM-dependent_MTases_sf"/>
</dbReference>
<keyword evidence="3" id="KW-1185">Reference proteome</keyword>
<dbReference type="NCBIfam" id="NF037959">
    <property type="entry name" value="MFS_SpdSyn"/>
    <property type="match status" value="1"/>
</dbReference>
<dbReference type="CDD" id="cd02440">
    <property type="entry name" value="AdoMet_MTases"/>
    <property type="match status" value="1"/>
</dbReference>
<keyword evidence="1" id="KW-0620">Polyamine biosynthesis</keyword>
<evidence type="ECO:0000313" key="2">
    <source>
        <dbReference type="EMBL" id="MBB0228949.1"/>
    </source>
</evidence>
<dbReference type="Gene3D" id="3.40.50.150">
    <property type="entry name" value="Vaccinia Virus protein VP39"/>
    <property type="match status" value="1"/>
</dbReference>
<comment type="caution">
    <text evidence="2">The sequence shown here is derived from an EMBL/GenBank/DDBJ whole genome shotgun (WGS) entry which is preliminary data.</text>
</comment>
<dbReference type="Proteomes" id="UP000530234">
    <property type="component" value="Unassembled WGS sequence"/>
</dbReference>
<dbReference type="EMBL" id="VKHS01000067">
    <property type="protein sequence ID" value="MBB0228949.1"/>
    <property type="molecule type" value="Genomic_DNA"/>
</dbReference>
<dbReference type="SUPFAM" id="SSF53335">
    <property type="entry name" value="S-adenosyl-L-methionine-dependent methyltransferases"/>
    <property type="match status" value="1"/>
</dbReference>
<sequence length="269" mass="28382">MAGGLAVLVPDPDHPGARELRVDGAPQSHVDPHDPLRLVFSYQRRLGHVIDLAAPPGRPLDAVHLGGGALTLPRYLAATRPRSVQQVAEPDVRLTEFVREHLPLPRGARIRVRALDARELLERLPGDSADLVVADVFAGARTPAHCTGVEFVDAARRVLRPTGILAVNVTDGPPLTHLRARTAALTDRFAEVCLAAEPAVLRGRRFGNAVLAASDAPLPVAELSRRNAAGPSTARLLAGAELRDFLAGARPLTDADAAASPAPPAGTFD</sequence>
<evidence type="ECO:0000313" key="3">
    <source>
        <dbReference type="Proteomes" id="UP000530234"/>
    </source>
</evidence>